<evidence type="ECO:0000259" key="2">
    <source>
        <dbReference type="PROSITE" id="PS50110"/>
    </source>
</evidence>
<evidence type="ECO:0000313" key="3">
    <source>
        <dbReference type="EMBL" id="OGY55345.1"/>
    </source>
</evidence>
<dbReference type="GO" id="GO:0000160">
    <property type="term" value="P:phosphorelay signal transduction system"/>
    <property type="evidence" value="ECO:0007669"/>
    <property type="project" value="InterPro"/>
</dbReference>
<keyword evidence="1" id="KW-0597">Phosphoprotein</keyword>
<organism evidence="3 4">
    <name type="scientific">Candidatus Buchananbacteria bacterium RIFCSPLOWO2_01_FULL_46_12</name>
    <dbReference type="NCBI Taxonomy" id="1797546"/>
    <lineage>
        <taxon>Bacteria</taxon>
        <taxon>Candidatus Buchananiibacteriota</taxon>
    </lineage>
</organism>
<evidence type="ECO:0000256" key="1">
    <source>
        <dbReference type="PROSITE-ProRule" id="PRU00169"/>
    </source>
</evidence>
<dbReference type="AlphaFoldDB" id="A0A1G1YSM1"/>
<dbReference type="Proteomes" id="UP000176512">
    <property type="component" value="Unassembled WGS sequence"/>
</dbReference>
<dbReference type="PROSITE" id="PS50110">
    <property type="entry name" value="RESPONSE_REGULATORY"/>
    <property type="match status" value="1"/>
</dbReference>
<evidence type="ECO:0000313" key="4">
    <source>
        <dbReference type="Proteomes" id="UP000176512"/>
    </source>
</evidence>
<dbReference type="EMBL" id="MHIP01000007">
    <property type="protein sequence ID" value="OGY55345.1"/>
    <property type="molecule type" value="Genomic_DNA"/>
</dbReference>
<feature type="modified residue" description="4-aspartylphosphate" evidence="1">
    <location>
        <position position="52"/>
    </location>
</feature>
<reference evidence="3 4" key="1">
    <citation type="journal article" date="2016" name="Nat. Commun.">
        <title>Thousands of microbial genomes shed light on interconnected biogeochemical processes in an aquifer system.</title>
        <authorList>
            <person name="Anantharaman K."/>
            <person name="Brown C.T."/>
            <person name="Hug L.A."/>
            <person name="Sharon I."/>
            <person name="Castelle C.J."/>
            <person name="Probst A.J."/>
            <person name="Thomas B.C."/>
            <person name="Singh A."/>
            <person name="Wilkins M.J."/>
            <person name="Karaoz U."/>
            <person name="Brodie E.L."/>
            <person name="Williams K.H."/>
            <person name="Hubbard S.S."/>
            <person name="Banfield J.F."/>
        </authorList>
    </citation>
    <scope>NUCLEOTIDE SEQUENCE [LARGE SCALE GENOMIC DNA]</scope>
</reference>
<dbReference type="SUPFAM" id="SSF52172">
    <property type="entry name" value="CheY-like"/>
    <property type="match status" value="1"/>
</dbReference>
<dbReference type="SMART" id="SM00448">
    <property type="entry name" value="REC"/>
    <property type="match status" value="1"/>
</dbReference>
<protein>
    <recommendedName>
        <fullName evidence="2">Response regulatory domain-containing protein</fullName>
    </recommendedName>
</protein>
<comment type="caution">
    <text evidence="3">The sequence shown here is derived from an EMBL/GenBank/DDBJ whole genome shotgun (WGS) entry which is preliminary data.</text>
</comment>
<proteinExistence type="predicted"/>
<name>A0A1G1YSM1_9BACT</name>
<accession>A0A1G1YSM1</accession>
<gene>
    <name evidence="3" type="ORF">A3A24_01395</name>
</gene>
<dbReference type="Gene3D" id="3.40.50.2300">
    <property type="match status" value="1"/>
</dbReference>
<dbReference type="InterPro" id="IPR001789">
    <property type="entry name" value="Sig_transdc_resp-reg_receiver"/>
</dbReference>
<dbReference type="InterPro" id="IPR011006">
    <property type="entry name" value="CheY-like_superfamily"/>
</dbReference>
<dbReference type="Pfam" id="PF00072">
    <property type="entry name" value="Response_reg"/>
    <property type="match status" value="1"/>
</dbReference>
<sequence length="129" mass="13524">MVRVLIVDDSLALLGAFAMAYEKMGCQVTTCQTVAEALKAIATGDFQVVHLDDNLTETPPGGSRPHEGSRILAPMALQQGCKVIGCSGEEVDEDGKPLWPVEVAAVVIKPVSLVRLIDLVGPVVKGLGS</sequence>
<feature type="domain" description="Response regulatory" evidence="2">
    <location>
        <begin position="3"/>
        <end position="124"/>
    </location>
</feature>